<organism evidence="4 5">
    <name type="scientific">Cymbomonas tetramitiformis</name>
    <dbReference type="NCBI Taxonomy" id="36881"/>
    <lineage>
        <taxon>Eukaryota</taxon>
        <taxon>Viridiplantae</taxon>
        <taxon>Chlorophyta</taxon>
        <taxon>Pyramimonadophyceae</taxon>
        <taxon>Pyramimonadales</taxon>
        <taxon>Pyramimonadaceae</taxon>
        <taxon>Cymbomonas</taxon>
    </lineage>
</organism>
<sequence length="358" mass="39642">MDPLSASWVVCAAKSGSWVGATTELFHAEFGPMLYREASARGAEDYPWEGAHHNFYPTGVPNSPDASASESWTAYSSMVAKYIQDLTRYVKPDRVIVMPTGDSAKDEVVAALMPTISGMVKDIDENDGHQAPVVVAAKQAQGALVKGAAVGAVVELRKQSGLDVLRKALGQEVLKVQRLSPPELRIIFDSFDTDADGVIHHDELTSWVRKMGVSAATAESLFEAMDEGDDNVTFDMFSTWWERNITKAPVTLITSADEWKDIVETVEDRLVLLEVGFTFCRPCKAFEPKFEKLALKYPDVRCVRVNGNENRSTISLCRDELKVERTPTFFFFKNGVQVHNFIGTDAEKLEALMVEYSA</sequence>
<keyword evidence="5" id="KW-1185">Reference proteome</keyword>
<evidence type="ECO:0000259" key="3">
    <source>
        <dbReference type="PROSITE" id="PS51352"/>
    </source>
</evidence>
<dbReference type="InterPro" id="IPR011992">
    <property type="entry name" value="EF-hand-dom_pair"/>
</dbReference>
<dbReference type="Gene3D" id="3.40.30.10">
    <property type="entry name" value="Glutaredoxin"/>
    <property type="match status" value="1"/>
</dbReference>
<dbReference type="Proteomes" id="UP001190700">
    <property type="component" value="Unassembled WGS sequence"/>
</dbReference>
<protein>
    <recommendedName>
        <fullName evidence="6">Calmodulin</fullName>
    </recommendedName>
</protein>
<dbReference type="AlphaFoldDB" id="A0AAE0LDE1"/>
<dbReference type="EMBL" id="LGRX02003988">
    <property type="protein sequence ID" value="KAK3281163.1"/>
    <property type="molecule type" value="Genomic_DNA"/>
</dbReference>
<keyword evidence="1" id="KW-1015">Disulfide bond</keyword>
<evidence type="ECO:0000313" key="5">
    <source>
        <dbReference type="Proteomes" id="UP001190700"/>
    </source>
</evidence>
<dbReference type="PROSITE" id="PS51352">
    <property type="entry name" value="THIOREDOXIN_2"/>
    <property type="match status" value="1"/>
</dbReference>
<dbReference type="SUPFAM" id="SSF52833">
    <property type="entry name" value="Thioredoxin-like"/>
    <property type="match status" value="1"/>
</dbReference>
<evidence type="ECO:0000259" key="2">
    <source>
        <dbReference type="PROSITE" id="PS50222"/>
    </source>
</evidence>
<accession>A0AAE0LDE1</accession>
<dbReference type="Pfam" id="PF00085">
    <property type="entry name" value="Thioredoxin"/>
    <property type="match status" value="1"/>
</dbReference>
<dbReference type="GO" id="GO:0005509">
    <property type="term" value="F:calcium ion binding"/>
    <property type="evidence" value="ECO:0007669"/>
    <property type="project" value="InterPro"/>
</dbReference>
<dbReference type="Gene3D" id="1.10.238.10">
    <property type="entry name" value="EF-hand"/>
    <property type="match status" value="1"/>
</dbReference>
<name>A0AAE0LDE1_9CHLO</name>
<evidence type="ECO:0008006" key="6">
    <source>
        <dbReference type="Google" id="ProtNLM"/>
    </source>
</evidence>
<gene>
    <name evidence="4" type="ORF">CYMTET_11038</name>
</gene>
<feature type="domain" description="EF-hand" evidence="2">
    <location>
        <begin position="179"/>
        <end position="214"/>
    </location>
</feature>
<dbReference type="InterPro" id="IPR002048">
    <property type="entry name" value="EF_hand_dom"/>
</dbReference>
<dbReference type="SUPFAM" id="SSF47473">
    <property type="entry name" value="EF-hand"/>
    <property type="match status" value="1"/>
</dbReference>
<comment type="caution">
    <text evidence="4">The sequence shown here is derived from an EMBL/GenBank/DDBJ whole genome shotgun (WGS) entry which is preliminary data.</text>
</comment>
<evidence type="ECO:0000313" key="4">
    <source>
        <dbReference type="EMBL" id="KAK3281163.1"/>
    </source>
</evidence>
<evidence type="ECO:0000256" key="1">
    <source>
        <dbReference type="ARBA" id="ARBA00023157"/>
    </source>
</evidence>
<dbReference type="PROSITE" id="PS50222">
    <property type="entry name" value="EF_HAND_2"/>
    <property type="match status" value="1"/>
</dbReference>
<dbReference type="PANTHER" id="PTHR46115">
    <property type="entry name" value="THIOREDOXIN-LIKE PROTEIN 1"/>
    <property type="match status" value="1"/>
</dbReference>
<proteinExistence type="predicted"/>
<dbReference type="InterPro" id="IPR013766">
    <property type="entry name" value="Thioredoxin_domain"/>
</dbReference>
<dbReference type="InterPro" id="IPR036249">
    <property type="entry name" value="Thioredoxin-like_sf"/>
</dbReference>
<reference evidence="4 5" key="1">
    <citation type="journal article" date="2015" name="Genome Biol. Evol.">
        <title>Comparative Genomics of a Bacterivorous Green Alga Reveals Evolutionary Causalities and Consequences of Phago-Mixotrophic Mode of Nutrition.</title>
        <authorList>
            <person name="Burns J.A."/>
            <person name="Paasch A."/>
            <person name="Narechania A."/>
            <person name="Kim E."/>
        </authorList>
    </citation>
    <scope>NUCLEOTIDE SEQUENCE [LARGE SCALE GENOMIC DNA]</scope>
    <source>
        <strain evidence="4 5">PLY_AMNH</strain>
    </source>
</reference>
<dbReference type="CDD" id="cd02947">
    <property type="entry name" value="TRX_family"/>
    <property type="match status" value="1"/>
</dbReference>
<feature type="domain" description="Thioredoxin" evidence="3">
    <location>
        <begin position="225"/>
        <end position="358"/>
    </location>
</feature>